<accession>A0A251UFG3</accession>
<reference evidence="2" key="3">
    <citation type="submission" date="2020-06" db="EMBL/GenBank/DDBJ databases">
        <title>Helianthus annuus Genome sequencing and assembly Release 2.</title>
        <authorList>
            <person name="Gouzy J."/>
            <person name="Langlade N."/>
            <person name="Munos S."/>
        </authorList>
    </citation>
    <scope>NUCLEOTIDE SEQUENCE</scope>
    <source>
        <tissue evidence="2">Leaves</tissue>
    </source>
</reference>
<dbReference type="Proteomes" id="UP000215914">
    <property type="component" value="Chromosome 6"/>
</dbReference>
<gene>
    <name evidence="3" type="ORF">HannXRQ_Chr06g0167541</name>
    <name evidence="2" type="ORF">HanXRQr2_Chr06g0243021</name>
</gene>
<evidence type="ECO:0008006" key="5">
    <source>
        <dbReference type="Google" id="ProtNLM"/>
    </source>
</evidence>
<reference evidence="3" key="2">
    <citation type="submission" date="2017-02" db="EMBL/GenBank/DDBJ databases">
        <title>Sunflower complete genome.</title>
        <authorList>
            <person name="Langlade N."/>
            <person name="Munos S."/>
        </authorList>
    </citation>
    <scope>NUCLEOTIDE SEQUENCE [LARGE SCALE GENOMIC DNA]</scope>
    <source>
        <tissue evidence="3">Leaves</tissue>
    </source>
</reference>
<dbReference type="Gramene" id="mRNA:HanXRQr2_Chr06g0243021">
    <property type="protein sequence ID" value="CDS:HanXRQr2_Chr06g0243021.1"/>
    <property type="gene ID" value="HanXRQr2_Chr06g0243021"/>
</dbReference>
<sequence>MAFYTDEQQIWKCQKHPSKRRTTTTGICPTCLRERLLKLCPECSNTRPCSCYPQHSISTSSSSSSSIATEQATRMSTLIDHEPPFQRSRSLLAVPIRSKSKKELVEVDKKNTPSVSWNKINFWSVFKRSKTRKYDLHDDESNKGSVSGGGMEDYSRMMRSRSVAVGAGDSFTTKRRGWHLPGPMKAFRHSKTSKLQVHDRSPVHRG</sequence>
<evidence type="ECO:0000313" key="4">
    <source>
        <dbReference type="Proteomes" id="UP000215914"/>
    </source>
</evidence>
<dbReference type="EMBL" id="MNCJ02000321">
    <property type="protein sequence ID" value="KAF5800996.1"/>
    <property type="molecule type" value="Genomic_DNA"/>
</dbReference>
<organism evidence="3 4">
    <name type="scientific">Helianthus annuus</name>
    <name type="common">Common sunflower</name>
    <dbReference type="NCBI Taxonomy" id="4232"/>
    <lineage>
        <taxon>Eukaryota</taxon>
        <taxon>Viridiplantae</taxon>
        <taxon>Streptophyta</taxon>
        <taxon>Embryophyta</taxon>
        <taxon>Tracheophyta</taxon>
        <taxon>Spermatophyta</taxon>
        <taxon>Magnoliopsida</taxon>
        <taxon>eudicotyledons</taxon>
        <taxon>Gunneridae</taxon>
        <taxon>Pentapetalae</taxon>
        <taxon>asterids</taxon>
        <taxon>campanulids</taxon>
        <taxon>Asterales</taxon>
        <taxon>Asteraceae</taxon>
        <taxon>Asteroideae</taxon>
        <taxon>Heliantheae alliance</taxon>
        <taxon>Heliantheae</taxon>
        <taxon>Helianthus</taxon>
    </lineage>
</organism>
<feature type="compositionally biased region" description="Basic and acidic residues" evidence="1">
    <location>
        <begin position="196"/>
        <end position="206"/>
    </location>
</feature>
<dbReference type="OMA" id="FWKPAAR"/>
<evidence type="ECO:0000313" key="2">
    <source>
        <dbReference type="EMBL" id="KAF5800996.1"/>
    </source>
</evidence>
<reference evidence="2 4" key="1">
    <citation type="journal article" date="2017" name="Nature">
        <title>The sunflower genome provides insights into oil metabolism, flowering and Asterid evolution.</title>
        <authorList>
            <person name="Badouin H."/>
            <person name="Gouzy J."/>
            <person name="Grassa C.J."/>
            <person name="Murat F."/>
            <person name="Staton S.E."/>
            <person name="Cottret L."/>
            <person name="Lelandais-Briere C."/>
            <person name="Owens G.L."/>
            <person name="Carrere S."/>
            <person name="Mayjonade B."/>
            <person name="Legrand L."/>
            <person name="Gill N."/>
            <person name="Kane N.C."/>
            <person name="Bowers J.E."/>
            <person name="Hubner S."/>
            <person name="Bellec A."/>
            <person name="Berard A."/>
            <person name="Berges H."/>
            <person name="Blanchet N."/>
            <person name="Boniface M.C."/>
            <person name="Brunel D."/>
            <person name="Catrice O."/>
            <person name="Chaidir N."/>
            <person name="Claudel C."/>
            <person name="Donnadieu C."/>
            <person name="Faraut T."/>
            <person name="Fievet G."/>
            <person name="Helmstetter N."/>
            <person name="King M."/>
            <person name="Knapp S.J."/>
            <person name="Lai Z."/>
            <person name="Le Paslier M.C."/>
            <person name="Lippi Y."/>
            <person name="Lorenzon L."/>
            <person name="Mandel J.R."/>
            <person name="Marage G."/>
            <person name="Marchand G."/>
            <person name="Marquand E."/>
            <person name="Bret-Mestries E."/>
            <person name="Morien E."/>
            <person name="Nambeesan S."/>
            <person name="Nguyen T."/>
            <person name="Pegot-Espagnet P."/>
            <person name="Pouilly N."/>
            <person name="Raftis F."/>
            <person name="Sallet E."/>
            <person name="Schiex T."/>
            <person name="Thomas J."/>
            <person name="Vandecasteele C."/>
            <person name="Vares D."/>
            <person name="Vear F."/>
            <person name="Vautrin S."/>
            <person name="Crespi M."/>
            <person name="Mangin B."/>
            <person name="Burke J.M."/>
            <person name="Salse J."/>
            <person name="Munos S."/>
            <person name="Vincourt P."/>
            <person name="Rieseberg L.H."/>
            <person name="Langlade N.B."/>
        </authorList>
    </citation>
    <scope>NUCLEOTIDE SEQUENCE [LARGE SCALE GENOMIC DNA]</scope>
    <source>
        <strain evidence="4">cv. SF193</strain>
        <tissue evidence="2">Leaves</tissue>
    </source>
</reference>
<proteinExistence type="predicted"/>
<dbReference type="AlphaFoldDB" id="A0A251UFG3"/>
<dbReference type="InParanoid" id="A0A251UFG3"/>
<dbReference type="FunCoup" id="A0A251UFG3">
    <property type="interactions" value="16"/>
</dbReference>
<protein>
    <recommendedName>
        <fullName evidence="5">DUF740 family protein</fullName>
    </recommendedName>
</protein>
<feature type="region of interest" description="Disordered" evidence="1">
    <location>
        <begin position="176"/>
        <end position="206"/>
    </location>
</feature>
<name>A0A251UFG3_HELAN</name>
<dbReference type="EMBL" id="CM007895">
    <property type="protein sequence ID" value="OTG22075.1"/>
    <property type="molecule type" value="Genomic_DNA"/>
</dbReference>
<evidence type="ECO:0000313" key="3">
    <source>
        <dbReference type="EMBL" id="OTG22075.1"/>
    </source>
</evidence>
<dbReference type="OrthoDB" id="691764at2759"/>
<evidence type="ECO:0000256" key="1">
    <source>
        <dbReference type="SAM" id="MobiDB-lite"/>
    </source>
</evidence>
<dbReference type="PANTHER" id="PTHR34197:SF2">
    <property type="entry name" value="OS04G0591300 PROTEIN"/>
    <property type="match status" value="1"/>
</dbReference>
<dbReference type="PANTHER" id="PTHR34197">
    <property type="entry name" value="OS04G0591300 PROTEIN"/>
    <property type="match status" value="1"/>
</dbReference>
<keyword evidence="4" id="KW-1185">Reference proteome</keyword>